<protein>
    <submittedName>
        <fullName evidence="2">Uncharacterized protein</fullName>
    </submittedName>
</protein>
<dbReference type="Proteomes" id="UP001595898">
    <property type="component" value="Unassembled WGS sequence"/>
</dbReference>
<proteinExistence type="predicted"/>
<evidence type="ECO:0000256" key="1">
    <source>
        <dbReference type="SAM" id="Phobius"/>
    </source>
</evidence>
<dbReference type="EMBL" id="JBHSFA010000012">
    <property type="protein sequence ID" value="MFC4544668.1"/>
    <property type="molecule type" value="Genomic_DNA"/>
</dbReference>
<dbReference type="AlphaFoldDB" id="A0ABD5PW04"/>
<feature type="transmembrane region" description="Helical" evidence="1">
    <location>
        <begin position="104"/>
        <end position="130"/>
    </location>
</feature>
<dbReference type="RefSeq" id="WP_250142210.1">
    <property type="nucleotide sequence ID" value="NZ_JALIQP010000006.1"/>
</dbReference>
<comment type="caution">
    <text evidence="2">The sequence shown here is derived from an EMBL/GenBank/DDBJ whole genome shotgun (WGS) entry which is preliminary data.</text>
</comment>
<evidence type="ECO:0000313" key="3">
    <source>
        <dbReference type="Proteomes" id="UP001595898"/>
    </source>
</evidence>
<feature type="transmembrane region" description="Helical" evidence="1">
    <location>
        <begin position="40"/>
        <end position="62"/>
    </location>
</feature>
<keyword evidence="1" id="KW-1133">Transmembrane helix</keyword>
<gene>
    <name evidence="2" type="ORF">ACFO5R_22295</name>
</gene>
<organism evidence="2 3">
    <name type="scientific">Halosolutus amylolyticus</name>
    <dbReference type="NCBI Taxonomy" id="2932267"/>
    <lineage>
        <taxon>Archaea</taxon>
        <taxon>Methanobacteriati</taxon>
        <taxon>Methanobacteriota</taxon>
        <taxon>Stenosarchaea group</taxon>
        <taxon>Halobacteria</taxon>
        <taxon>Halobacteriales</taxon>
        <taxon>Natrialbaceae</taxon>
        <taxon>Halosolutus</taxon>
    </lineage>
</organism>
<keyword evidence="1" id="KW-0472">Membrane</keyword>
<sequence length="202" mass="20097">MWPTELYSSSGGTVLESVALLGVEGGAIEAIQSLPALMRAVAGVVATLLVSIMILGMLQGYGSRAVATCRRSPVISVCIGLPSTLVVGLLTGVGYLMLGTSVGAFFGVPLVVLGATVLPAVTAIGLVSVGRSIAARVGRNELWAGILVGSLFGGLAAITVPVAIVVGSIAAAFGMGASVRVLVGSRGATTPDERTVPPANQI</sequence>
<keyword evidence="1" id="KW-0812">Transmembrane</keyword>
<evidence type="ECO:0000313" key="2">
    <source>
        <dbReference type="EMBL" id="MFC4544668.1"/>
    </source>
</evidence>
<feature type="transmembrane region" description="Helical" evidence="1">
    <location>
        <begin position="142"/>
        <end position="173"/>
    </location>
</feature>
<name>A0ABD5PW04_9EURY</name>
<keyword evidence="3" id="KW-1185">Reference proteome</keyword>
<feature type="transmembrane region" description="Helical" evidence="1">
    <location>
        <begin position="74"/>
        <end position="98"/>
    </location>
</feature>
<accession>A0ABD5PW04</accession>
<reference evidence="2 3" key="1">
    <citation type="journal article" date="2019" name="Int. J. Syst. Evol. Microbiol.">
        <title>The Global Catalogue of Microorganisms (GCM) 10K type strain sequencing project: providing services to taxonomists for standard genome sequencing and annotation.</title>
        <authorList>
            <consortium name="The Broad Institute Genomics Platform"/>
            <consortium name="The Broad Institute Genome Sequencing Center for Infectious Disease"/>
            <person name="Wu L."/>
            <person name="Ma J."/>
        </authorList>
    </citation>
    <scope>NUCLEOTIDE SEQUENCE [LARGE SCALE GENOMIC DNA]</scope>
    <source>
        <strain evidence="2 3">WLHS5</strain>
    </source>
</reference>